<feature type="region of interest" description="Disordered" evidence="1">
    <location>
        <begin position="136"/>
        <end position="164"/>
    </location>
</feature>
<sequence>MLSSAAALLSIGLLAGCGDDPKSEVPSGGGKPSASAEAQSSPGSGEPDADALKFVRCLRDNGLTVDDPESNGNVSIQVTGSQDQAKIAKAQEACKQFAGEGGSGGASQGKETEERKTWRLKVEACMRKKGFDLGNVKTGQEKEHETATRACYQEAGPVPGQGGQ</sequence>
<name>A0ABZ0LPL7_9ACTN</name>
<dbReference type="Proteomes" id="UP001301731">
    <property type="component" value="Chromosome"/>
</dbReference>
<proteinExistence type="predicted"/>
<evidence type="ECO:0000313" key="2">
    <source>
        <dbReference type="EMBL" id="WOX21245.1"/>
    </source>
</evidence>
<organism evidence="2 3">
    <name type="scientific">Streptomyces solicathayae</name>
    <dbReference type="NCBI Taxonomy" id="3081768"/>
    <lineage>
        <taxon>Bacteria</taxon>
        <taxon>Bacillati</taxon>
        <taxon>Actinomycetota</taxon>
        <taxon>Actinomycetes</taxon>
        <taxon>Kitasatosporales</taxon>
        <taxon>Streptomycetaceae</taxon>
        <taxon>Streptomyces</taxon>
    </lineage>
</organism>
<feature type="region of interest" description="Disordered" evidence="1">
    <location>
        <begin position="19"/>
        <end position="51"/>
    </location>
</feature>
<dbReference type="EMBL" id="CP137573">
    <property type="protein sequence ID" value="WOX21245.1"/>
    <property type="molecule type" value="Genomic_DNA"/>
</dbReference>
<evidence type="ECO:0000256" key="1">
    <source>
        <dbReference type="SAM" id="MobiDB-lite"/>
    </source>
</evidence>
<accession>A0ABZ0LPL7</accession>
<gene>
    <name evidence="2" type="ORF">R2D22_07560</name>
</gene>
<protein>
    <recommendedName>
        <fullName evidence="4">Lipoprotein</fullName>
    </recommendedName>
</protein>
<reference evidence="2 3" key="1">
    <citation type="submission" date="2023-10" db="EMBL/GenBank/DDBJ databases">
        <title>The genome sequence of Streptomyces sp. HUAS YS2.</title>
        <authorList>
            <person name="Mo P."/>
        </authorList>
    </citation>
    <scope>NUCLEOTIDE SEQUENCE [LARGE SCALE GENOMIC DNA]</scope>
    <source>
        <strain evidence="2 3">HUAS YS2</strain>
    </source>
</reference>
<dbReference type="RefSeq" id="WP_318102101.1">
    <property type="nucleotide sequence ID" value="NZ_CP137573.1"/>
</dbReference>
<evidence type="ECO:0008006" key="4">
    <source>
        <dbReference type="Google" id="ProtNLM"/>
    </source>
</evidence>
<evidence type="ECO:0000313" key="3">
    <source>
        <dbReference type="Proteomes" id="UP001301731"/>
    </source>
</evidence>
<keyword evidence="3" id="KW-1185">Reference proteome</keyword>